<protein>
    <recommendedName>
        <fullName evidence="4">Conjugal transfer protein TraX</fullName>
    </recommendedName>
</protein>
<evidence type="ECO:0000256" key="1">
    <source>
        <dbReference type="SAM" id="Phobius"/>
    </source>
</evidence>
<evidence type="ECO:0008006" key="4">
    <source>
        <dbReference type="Google" id="ProtNLM"/>
    </source>
</evidence>
<feature type="transmembrane region" description="Helical" evidence="1">
    <location>
        <begin position="221"/>
        <end position="239"/>
    </location>
</feature>
<feature type="transmembrane region" description="Helical" evidence="1">
    <location>
        <begin position="74"/>
        <end position="96"/>
    </location>
</feature>
<evidence type="ECO:0000313" key="3">
    <source>
        <dbReference type="Proteomes" id="UP000196053"/>
    </source>
</evidence>
<dbReference type="InterPro" id="IPR008875">
    <property type="entry name" value="TraX"/>
</dbReference>
<reference evidence="3" key="1">
    <citation type="submission" date="2015-09" db="EMBL/GenBank/DDBJ databases">
        <authorList>
            <person name="Wibberg D."/>
        </authorList>
    </citation>
    <scope>NUCLEOTIDE SEQUENCE [LARGE SCALE GENOMIC DNA]</scope>
    <source>
        <strain evidence="3">SD1D</strain>
    </source>
</reference>
<sequence>MKRNSSVRYGFTSDKQGKGISGSTLKIIAIITMFLDHSAATIINKMLQIKGLDKIDPNDFERMKDFFAQNSSLIFSYGAFRIIGRLAFPIFCFLLIEGFQHTSNRWKYALRLFIFALISEIPFDLAFYNTFFEKSHQNVFFTLLIGLLVLQAFSLIDEKGKEKNWLPILAVAGAIAAGCTLTYTFSGIIKYEYSVLIIIAALLSLIMVILYLILSKRNQKWSIYFADILVLAVGMILAQILQTDYAGFGVLTIVIMYYFRNSYVKSVLAGAITLCFISIIELAALFNIFFVRAYKGERGLNLKYEFYFFYPLHLLALYLICYFI</sequence>
<dbReference type="KEGG" id="hsd:SD1D_1892"/>
<dbReference type="RefSeq" id="WP_058258677.1">
    <property type="nucleotide sequence ID" value="NZ_DUPS01000009.1"/>
</dbReference>
<feature type="transmembrane region" description="Helical" evidence="1">
    <location>
        <begin position="168"/>
        <end position="189"/>
    </location>
</feature>
<dbReference type="OrthoDB" id="9781069at2"/>
<gene>
    <name evidence="2" type="ORF">SD1D_1892</name>
</gene>
<dbReference type="Pfam" id="PF05857">
    <property type="entry name" value="TraX"/>
    <property type="match status" value="2"/>
</dbReference>
<dbReference type="EMBL" id="LN879430">
    <property type="protein sequence ID" value="CUH93432.1"/>
    <property type="molecule type" value="Genomic_DNA"/>
</dbReference>
<name>A0A0K8J7W7_9FIRM</name>
<feature type="transmembrane region" description="Helical" evidence="1">
    <location>
        <begin position="139"/>
        <end position="156"/>
    </location>
</feature>
<feature type="transmembrane region" description="Helical" evidence="1">
    <location>
        <begin position="20"/>
        <end position="43"/>
    </location>
</feature>
<feature type="transmembrane region" description="Helical" evidence="1">
    <location>
        <begin position="267"/>
        <end position="294"/>
    </location>
</feature>
<feature type="transmembrane region" description="Helical" evidence="1">
    <location>
        <begin position="195"/>
        <end position="214"/>
    </location>
</feature>
<dbReference type="AlphaFoldDB" id="A0A0K8J7W7"/>
<organism evidence="2 3">
    <name type="scientific">Herbinix luporum</name>
    <dbReference type="NCBI Taxonomy" id="1679721"/>
    <lineage>
        <taxon>Bacteria</taxon>
        <taxon>Bacillati</taxon>
        <taxon>Bacillota</taxon>
        <taxon>Clostridia</taxon>
        <taxon>Lachnospirales</taxon>
        <taxon>Lachnospiraceae</taxon>
        <taxon>Herbinix</taxon>
    </lineage>
</organism>
<accession>A0A0K8J7W7</accession>
<keyword evidence="3" id="KW-1185">Reference proteome</keyword>
<feature type="transmembrane region" description="Helical" evidence="1">
    <location>
        <begin position="245"/>
        <end position="260"/>
    </location>
</feature>
<keyword evidence="1" id="KW-0812">Transmembrane</keyword>
<proteinExistence type="predicted"/>
<keyword evidence="1" id="KW-0472">Membrane</keyword>
<feature type="transmembrane region" description="Helical" evidence="1">
    <location>
        <begin position="108"/>
        <end position="127"/>
    </location>
</feature>
<feature type="transmembrane region" description="Helical" evidence="1">
    <location>
        <begin position="306"/>
        <end position="323"/>
    </location>
</feature>
<keyword evidence="1" id="KW-1133">Transmembrane helix</keyword>
<dbReference type="Proteomes" id="UP000196053">
    <property type="component" value="Chromosome I"/>
</dbReference>
<evidence type="ECO:0000313" key="2">
    <source>
        <dbReference type="EMBL" id="CUH93432.1"/>
    </source>
</evidence>